<sequence length="89" mass="9757">MASGKWREKKTAARSSALISPPLLGSIDSFLPGGTRPPRLLPTTILKWHLKGVQKQSNFLFSCLHTVPLPHQTEIHKGTAGIPQRPTHS</sequence>
<comment type="caution">
    <text evidence="1">The sequence shown here is derived from an EMBL/GenBank/DDBJ whole genome shotgun (WGS) entry which is preliminary data.</text>
</comment>
<name>A0A401NUP3_SCYTO</name>
<evidence type="ECO:0000313" key="2">
    <source>
        <dbReference type="Proteomes" id="UP000288216"/>
    </source>
</evidence>
<dbReference type="EMBL" id="BFAA01000056">
    <property type="protein sequence ID" value="GCB64579.1"/>
    <property type="molecule type" value="Genomic_DNA"/>
</dbReference>
<dbReference type="Proteomes" id="UP000288216">
    <property type="component" value="Unassembled WGS sequence"/>
</dbReference>
<dbReference type="AlphaFoldDB" id="A0A401NUP3"/>
<organism evidence="1 2">
    <name type="scientific">Scyliorhinus torazame</name>
    <name type="common">Cloudy catshark</name>
    <name type="synonym">Catulus torazame</name>
    <dbReference type="NCBI Taxonomy" id="75743"/>
    <lineage>
        <taxon>Eukaryota</taxon>
        <taxon>Metazoa</taxon>
        <taxon>Chordata</taxon>
        <taxon>Craniata</taxon>
        <taxon>Vertebrata</taxon>
        <taxon>Chondrichthyes</taxon>
        <taxon>Elasmobranchii</taxon>
        <taxon>Galeomorphii</taxon>
        <taxon>Galeoidea</taxon>
        <taxon>Carcharhiniformes</taxon>
        <taxon>Scyliorhinidae</taxon>
        <taxon>Scyliorhinus</taxon>
    </lineage>
</organism>
<accession>A0A401NUP3</accession>
<gene>
    <name evidence="1" type="ORF">scyTo_0000291</name>
</gene>
<evidence type="ECO:0000313" key="1">
    <source>
        <dbReference type="EMBL" id="GCB64579.1"/>
    </source>
</evidence>
<reference evidence="1 2" key="1">
    <citation type="journal article" date="2018" name="Nat. Ecol. Evol.">
        <title>Shark genomes provide insights into elasmobranch evolution and the origin of vertebrates.</title>
        <authorList>
            <person name="Hara Y"/>
            <person name="Yamaguchi K"/>
            <person name="Onimaru K"/>
            <person name="Kadota M"/>
            <person name="Koyanagi M"/>
            <person name="Keeley SD"/>
            <person name="Tatsumi K"/>
            <person name="Tanaka K"/>
            <person name="Motone F"/>
            <person name="Kageyama Y"/>
            <person name="Nozu R"/>
            <person name="Adachi N"/>
            <person name="Nishimura O"/>
            <person name="Nakagawa R"/>
            <person name="Tanegashima C"/>
            <person name="Kiyatake I"/>
            <person name="Matsumoto R"/>
            <person name="Murakumo K"/>
            <person name="Nishida K"/>
            <person name="Terakita A"/>
            <person name="Kuratani S"/>
            <person name="Sato K"/>
            <person name="Hyodo S Kuraku.S."/>
        </authorList>
    </citation>
    <scope>NUCLEOTIDE SEQUENCE [LARGE SCALE GENOMIC DNA]</scope>
</reference>
<proteinExistence type="predicted"/>
<protein>
    <submittedName>
        <fullName evidence="1">Uncharacterized protein</fullName>
    </submittedName>
</protein>
<keyword evidence="2" id="KW-1185">Reference proteome</keyword>